<accession>A0A2D2Q3Y9</accession>
<sequence>MFFSVVIPTYNRRSLLAKALQALEQQTYNTELLEGYEIIVVDDGSTDDTLSWLEANQKDLPHVRWFTKENTGPAAARNLGVEKATGDIILFVDSDLIATPHFLQGHAEALHRAYAQYGDDKVFTYGHCIETCNLEDPTRTPAKITDFSAAFFDTKNVAIAKHLLFEVGLFDTDFKGYGWHDLELGLRLKNIGVRLAKAPQAIGYHVHPPFTLEQLPYLVSKAIQRGKTGALFYKKHPTFAVRLMVQRTVFHWWLWGILSLWGQLNEKTMAPFLQWLIERGYSELALQCCSVFLNWYIVQGVRQSSIAEPELLGGQ</sequence>
<dbReference type="KEGG" id="slw:BRW62_09745"/>
<evidence type="ECO:0000313" key="3">
    <source>
        <dbReference type="Proteomes" id="UP000231057"/>
    </source>
</evidence>
<dbReference type="Gene3D" id="3.90.550.10">
    <property type="entry name" value="Spore Coat Polysaccharide Biosynthesis Protein SpsA, Chain A"/>
    <property type="match status" value="1"/>
</dbReference>
<dbReference type="EMBL" id="CP018092">
    <property type="protein sequence ID" value="ATS18977.1"/>
    <property type="molecule type" value="Genomic_DNA"/>
</dbReference>
<dbReference type="PANTHER" id="PTHR43685">
    <property type="entry name" value="GLYCOSYLTRANSFERASE"/>
    <property type="match status" value="1"/>
</dbReference>
<dbReference type="OrthoDB" id="8936324at2"/>
<dbReference type="InterPro" id="IPR001173">
    <property type="entry name" value="Glyco_trans_2-like"/>
</dbReference>
<dbReference type="GO" id="GO:0016740">
    <property type="term" value="F:transferase activity"/>
    <property type="evidence" value="ECO:0007669"/>
    <property type="project" value="UniProtKB-KW"/>
</dbReference>
<dbReference type="PANTHER" id="PTHR43685:SF3">
    <property type="entry name" value="SLR2126 PROTEIN"/>
    <property type="match status" value="1"/>
</dbReference>
<reference evidence="2 3" key="1">
    <citation type="submission" date="2016-11" db="EMBL/GenBank/DDBJ databases">
        <title>Complete genome sequence of thermophilic cyanobacteria strain Synechococcus sp. PCC6715.</title>
        <authorList>
            <person name="Tang J."/>
            <person name="Daroch M."/>
            <person name="Liang Y."/>
            <person name="Jiang D."/>
            <person name="Shah M."/>
        </authorList>
    </citation>
    <scope>NUCLEOTIDE SEQUENCE [LARGE SCALE GENOMIC DNA]</scope>
    <source>
        <strain evidence="2 3">PCC 6715</strain>
    </source>
</reference>
<organism evidence="2 3">
    <name type="scientific">Parathermosynechococcus lividus PCC 6715</name>
    <dbReference type="NCBI Taxonomy" id="1917166"/>
    <lineage>
        <taxon>Bacteria</taxon>
        <taxon>Bacillati</taxon>
        <taxon>Cyanobacteriota</taxon>
        <taxon>Cyanophyceae</taxon>
        <taxon>Acaryochloridales</taxon>
        <taxon>Thermosynechococcaceae</taxon>
        <taxon>Parathermosynechococcus</taxon>
    </lineage>
</organism>
<keyword evidence="2" id="KW-0808">Transferase</keyword>
<dbReference type="Proteomes" id="UP000231057">
    <property type="component" value="Chromosome"/>
</dbReference>
<evidence type="ECO:0000313" key="2">
    <source>
        <dbReference type="EMBL" id="ATS18977.1"/>
    </source>
</evidence>
<feature type="domain" description="Glycosyltransferase 2-like" evidence="1">
    <location>
        <begin position="4"/>
        <end position="115"/>
    </location>
</feature>
<dbReference type="RefSeq" id="WP_099799311.1">
    <property type="nucleotide sequence ID" value="NZ_CP018092.1"/>
</dbReference>
<dbReference type="SUPFAM" id="SSF53448">
    <property type="entry name" value="Nucleotide-diphospho-sugar transferases"/>
    <property type="match status" value="1"/>
</dbReference>
<proteinExistence type="predicted"/>
<evidence type="ECO:0000259" key="1">
    <source>
        <dbReference type="Pfam" id="PF00535"/>
    </source>
</evidence>
<dbReference type="CDD" id="cd00761">
    <property type="entry name" value="Glyco_tranf_GTA_type"/>
    <property type="match status" value="1"/>
</dbReference>
<dbReference type="InterPro" id="IPR029044">
    <property type="entry name" value="Nucleotide-diphossugar_trans"/>
</dbReference>
<dbReference type="InterPro" id="IPR050834">
    <property type="entry name" value="Glycosyltransf_2"/>
</dbReference>
<keyword evidence="3" id="KW-1185">Reference proteome</keyword>
<dbReference type="AlphaFoldDB" id="A0A2D2Q3Y9"/>
<reference evidence="3" key="2">
    <citation type="journal article" date="2022" name="Front. Microbiol.">
        <title>Comparative Genomic Analysis Revealed Distinct Molecular Components and Organization of CO2-Concentrating Mechanism in Thermophilic Cyanobacteria.</title>
        <authorList>
            <person name="Tang J."/>
            <person name="Zhou H."/>
            <person name="Yao D."/>
            <person name="Riaz S."/>
            <person name="You D."/>
            <person name="Klepacz-Smolka A."/>
            <person name="Daroch M."/>
        </authorList>
    </citation>
    <scope>NUCLEOTIDE SEQUENCE [LARGE SCALE GENOMIC DNA]</scope>
    <source>
        <strain evidence="3">PCC 6715</strain>
    </source>
</reference>
<name>A0A2D2Q3Y9_PARLV</name>
<protein>
    <submittedName>
        <fullName evidence="2">Family 2 glycosyl transferase</fullName>
    </submittedName>
</protein>
<dbReference type="Pfam" id="PF00535">
    <property type="entry name" value="Glycos_transf_2"/>
    <property type="match status" value="1"/>
</dbReference>
<gene>
    <name evidence="2" type="ORF">BRW62_09745</name>
</gene>